<evidence type="ECO:0000256" key="2">
    <source>
        <dbReference type="SAM" id="SignalP"/>
    </source>
</evidence>
<accession>A0ABS5S253</accession>
<dbReference type="Proteomes" id="UP001297092">
    <property type="component" value="Unassembled WGS sequence"/>
</dbReference>
<keyword evidence="1" id="KW-0812">Transmembrane</keyword>
<keyword evidence="1" id="KW-1133">Transmembrane helix</keyword>
<gene>
    <name evidence="3" type="ORF">KIV10_02700</name>
</gene>
<dbReference type="EMBL" id="JAHCTB010000001">
    <property type="protein sequence ID" value="MBT0607083.1"/>
    <property type="molecule type" value="Genomic_DNA"/>
</dbReference>
<dbReference type="RefSeq" id="WP_214111943.1">
    <property type="nucleotide sequence ID" value="NZ_JAHCTB010000001.1"/>
</dbReference>
<dbReference type="InterPro" id="IPR025738">
    <property type="entry name" value="BatD"/>
</dbReference>
<dbReference type="Pfam" id="PF13584">
    <property type="entry name" value="BatD"/>
    <property type="match status" value="2"/>
</dbReference>
<sequence>MKMIKILFLFSIVLCSAASVAQVQFDAKVSKKSLGINERLRVDFEMNKDGDNFNPPSFDNFRVVGGPNQSISNSWINGKRSFSKTYSYFLAPQSRGKFTIGQATIEIDGETYKTLPVAVEVTAAVDVPKDGNNSEYVASENVHLVAEVSDSNPYLNEAITVTYKLYVSHDVSITSNWREIDTPKYADFWSQNIDNQNNFKIYEGQYEGKNYRYVILRTTVLYPQKTGELNIEPLTLDVPIDVPGNRRDFFGRRVVERVNKTISAGNRTIKVKPLPIEGRPDGFNGAVGDFQFDFSANKTSLNANESLELNVKVTGKGNLKLFDLPSLKLPSSLEVYEPEHEESITTTSTGMQGSVTDTYTIVPQFKGNYPINPITFSFFDPKTERYRTISSKEIIIDVENGPLTASNPTQNASDTKNPIVLSKENFKYIKLDSNLQPIAQEPFFKSALFWSLLGGPFLLIPLFILAGKKRRSRLADVEGNKLRKANKLARKYLSEAKRNIGNTATFYESLERALHNYLKAKLNIETSEMSKDRISDLLKERNVDDAVVNDFIKILKSCEYARYASSSQATIQQDYNQAVDIISNIDKQIQ</sequence>
<keyword evidence="4" id="KW-1185">Reference proteome</keyword>
<keyword evidence="2" id="KW-0732">Signal</keyword>
<keyword evidence="1" id="KW-0472">Membrane</keyword>
<protein>
    <submittedName>
        <fullName evidence="3">BatD family protein</fullName>
    </submittedName>
</protein>
<feature type="transmembrane region" description="Helical" evidence="1">
    <location>
        <begin position="447"/>
        <end position="466"/>
    </location>
</feature>
<proteinExistence type="predicted"/>
<evidence type="ECO:0000313" key="4">
    <source>
        <dbReference type="Proteomes" id="UP001297092"/>
    </source>
</evidence>
<feature type="chain" id="PRO_5046112657" evidence="2">
    <location>
        <begin position="22"/>
        <end position="590"/>
    </location>
</feature>
<feature type="signal peptide" evidence="2">
    <location>
        <begin position="1"/>
        <end position="21"/>
    </location>
</feature>
<name>A0ABS5S253_9FLAO</name>
<dbReference type="PANTHER" id="PTHR40940">
    <property type="entry name" value="PROTEIN BATD-RELATED"/>
    <property type="match status" value="1"/>
</dbReference>
<dbReference type="PANTHER" id="PTHR40940:SF2">
    <property type="entry name" value="BATD"/>
    <property type="match status" value="1"/>
</dbReference>
<evidence type="ECO:0000313" key="3">
    <source>
        <dbReference type="EMBL" id="MBT0607083.1"/>
    </source>
</evidence>
<evidence type="ECO:0000256" key="1">
    <source>
        <dbReference type="SAM" id="Phobius"/>
    </source>
</evidence>
<organism evidence="3 4">
    <name type="scientific">Aequorivita echinoideorum</name>
    <dbReference type="NCBI Taxonomy" id="1549647"/>
    <lineage>
        <taxon>Bacteria</taxon>
        <taxon>Pseudomonadati</taxon>
        <taxon>Bacteroidota</taxon>
        <taxon>Flavobacteriia</taxon>
        <taxon>Flavobacteriales</taxon>
        <taxon>Flavobacteriaceae</taxon>
        <taxon>Aequorivita</taxon>
    </lineage>
</organism>
<comment type="caution">
    <text evidence="3">The sequence shown here is derived from an EMBL/GenBank/DDBJ whole genome shotgun (WGS) entry which is preliminary data.</text>
</comment>
<reference evidence="3 4" key="1">
    <citation type="submission" date="2021-05" db="EMBL/GenBank/DDBJ databases">
        <title>Aequorivita echinoideorum JCM 30378 genome.</title>
        <authorList>
            <person name="Zhang H."/>
            <person name="Li C."/>
        </authorList>
    </citation>
    <scope>NUCLEOTIDE SEQUENCE [LARGE SCALE GENOMIC DNA]</scope>
    <source>
        <strain evidence="3 4">JCM30378</strain>
    </source>
</reference>